<sequence length="56" mass="6488">MHSESYIIMAEFVKKYLNRSDKLDILDVGSQDVNGSYKDLFNWPTWNYTGLDIAKG</sequence>
<comment type="caution">
    <text evidence="1">The sequence shown here is derived from an EMBL/GenBank/DDBJ whole genome shotgun (WGS) entry which is preliminary data.</text>
</comment>
<organism evidence="1">
    <name type="scientific">marine sediment metagenome</name>
    <dbReference type="NCBI Taxonomy" id="412755"/>
    <lineage>
        <taxon>unclassified sequences</taxon>
        <taxon>metagenomes</taxon>
        <taxon>ecological metagenomes</taxon>
    </lineage>
</organism>
<accession>X0WLU7</accession>
<dbReference type="EMBL" id="BARS01021103">
    <property type="protein sequence ID" value="GAG13676.1"/>
    <property type="molecule type" value="Genomic_DNA"/>
</dbReference>
<proteinExistence type="predicted"/>
<evidence type="ECO:0000313" key="1">
    <source>
        <dbReference type="EMBL" id="GAG13676.1"/>
    </source>
</evidence>
<name>X0WLU7_9ZZZZ</name>
<gene>
    <name evidence="1" type="ORF">S01H1_33942</name>
</gene>
<protein>
    <submittedName>
        <fullName evidence="1">Uncharacterized protein</fullName>
    </submittedName>
</protein>
<dbReference type="AlphaFoldDB" id="X0WLU7"/>
<reference evidence="1" key="1">
    <citation type="journal article" date="2014" name="Front. Microbiol.">
        <title>High frequency of phylogenetically diverse reductive dehalogenase-homologous genes in deep subseafloor sedimentary metagenomes.</title>
        <authorList>
            <person name="Kawai M."/>
            <person name="Futagami T."/>
            <person name="Toyoda A."/>
            <person name="Takaki Y."/>
            <person name="Nishi S."/>
            <person name="Hori S."/>
            <person name="Arai W."/>
            <person name="Tsubouchi T."/>
            <person name="Morono Y."/>
            <person name="Uchiyama I."/>
            <person name="Ito T."/>
            <person name="Fujiyama A."/>
            <person name="Inagaki F."/>
            <person name="Takami H."/>
        </authorList>
    </citation>
    <scope>NUCLEOTIDE SEQUENCE</scope>
    <source>
        <strain evidence="1">Expedition CK06-06</strain>
    </source>
</reference>
<feature type="non-terminal residue" evidence="1">
    <location>
        <position position="56"/>
    </location>
</feature>